<name>A0ABD5M499_9EURY</name>
<proteinExistence type="predicted"/>
<evidence type="ECO:0000256" key="1">
    <source>
        <dbReference type="ARBA" id="ARBA00022649"/>
    </source>
</evidence>
<evidence type="ECO:0000313" key="2">
    <source>
        <dbReference type="EMBL" id="MEZ3162380.1"/>
    </source>
</evidence>
<keyword evidence="1" id="KW-1277">Toxin-antitoxin system</keyword>
<dbReference type="EMBL" id="JBEDNY010000001">
    <property type="protein sequence ID" value="MEZ3162380.1"/>
    <property type="molecule type" value="Genomic_DNA"/>
</dbReference>
<dbReference type="RefSeq" id="WP_371159125.1">
    <property type="nucleotide sequence ID" value="NZ_JBEDNX010000006.1"/>
</dbReference>
<keyword evidence="3" id="KW-1185">Reference proteome</keyword>
<organism evidence="2 3">
    <name type="scientific">Halorubrum miltondacostae</name>
    <dbReference type="NCBI Taxonomy" id="3076378"/>
    <lineage>
        <taxon>Archaea</taxon>
        <taxon>Methanobacteriati</taxon>
        <taxon>Methanobacteriota</taxon>
        <taxon>Stenosarchaea group</taxon>
        <taxon>Halobacteria</taxon>
        <taxon>Halobacteriales</taxon>
        <taxon>Haloferacaceae</taxon>
        <taxon>Halorubrum</taxon>
    </lineage>
</organism>
<dbReference type="Proteomes" id="UP001567572">
    <property type="component" value="Unassembled WGS sequence"/>
</dbReference>
<comment type="caution">
    <text evidence="2">The sequence shown here is derived from an EMBL/GenBank/DDBJ whole genome shotgun (WGS) entry which is preliminary data.</text>
</comment>
<sequence length="74" mass="8406">MAESIRVDEDTYAALASLKSDDETFDDLLARLLSEHHEGRRSGAGLWEESNAPERVLETRQELKSGIDMRDSER</sequence>
<reference evidence="2 3" key="1">
    <citation type="submission" date="2024-06" db="EMBL/GenBank/DDBJ databases">
        <title>Halorubrum miltondacostae sp. nov., a potential PHA producer isolated from an inland solar saltern in Rio Maior, Portugal.</title>
        <authorList>
            <person name="Albuquerque L."/>
            <person name="Viver T."/>
            <person name="Barroso C."/>
            <person name="Claudino R."/>
            <person name="Galvan M."/>
            <person name="Simoes G."/>
            <person name="Lobo Da Cunha A."/>
            <person name="Egas C."/>
        </authorList>
    </citation>
    <scope>NUCLEOTIDE SEQUENCE [LARGE SCALE GENOMIC DNA]</scope>
    <source>
        <strain evidence="2 3">RMP-11</strain>
    </source>
</reference>
<dbReference type="InterPro" id="IPR003847">
    <property type="entry name" value="Put_antitoxin"/>
</dbReference>
<gene>
    <name evidence="2" type="ORF">ABNG04_00580</name>
</gene>
<dbReference type="Pfam" id="PF02697">
    <property type="entry name" value="VAPB_antitox"/>
    <property type="match status" value="1"/>
</dbReference>
<accession>A0ABD5M499</accession>
<dbReference type="AlphaFoldDB" id="A0ABD5M499"/>
<evidence type="ECO:0000313" key="3">
    <source>
        <dbReference type="Proteomes" id="UP001567572"/>
    </source>
</evidence>
<protein>
    <submittedName>
        <fullName evidence="2">Antitoxin VapB family protein</fullName>
    </submittedName>
</protein>